<evidence type="ECO:0000256" key="3">
    <source>
        <dbReference type="ARBA" id="ARBA00004496"/>
    </source>
</evidence>
<dbReference type="EC" id="5.5.1.4" evidence="6"/>
<evidence type="ECO:0000313" key="18">
    <source>
        <dbReference type="EMBL" id="TNY20587.1"/>
    </source>
</evidence>
<comment type="similarity">
    <text evidence="5">Belongs to the myo-inositol 1-phosphate synthase family.</text>
</comment>
<sequence>MAPISLADTVHAVTTTVESTLAPLANGAIAQQPVDPTAARRPAESVQVESPNLTYTDEALLARYTFHSTSVDKQVDGQGHVKYHARPVERQLEFKTGRKVPKTGLMLVGLGGNNGTTLAATVLANRHNISWGTRDGIQTPNYLGSLIRASTMRLGVDAAGEDVFVPISDVLPMVHPNDLVIGGWDISGMPLDKAARRAKVLEYDLQRQLEPLLKEYTPLPSIYYPTFINANQEERADNVIPGSDKQAHLEQVRRDIRDFKAKNDLDQVIVLWTANTERYSRLLDGVNDTADNLLDAIRSSHDEVSPSTVFAVACILEGVPFVNGSPQNTFVPGAIELAERHMAFIAGDDFKSGQTKVKSVLAEYLVNAGIKPLLIASYNHLGNNDGKNLSAPEQFRSKEISKASVVDDMVESNSLLYKPLAKRTADSKDGFVKGHATEHPDHCVVIKYMEQCGDDKKALDDYTSEIGMGGRNTLSIYNTCQDSLLATPLIIDLCLLAELMTRVTYREESTQAGEYEPLYSVLGLLSYMLKAPLTKPGRKPINSLNRQRQALEAFLRACLALQPVSDLVSFTQMNVSQV</sequence>
<comment type="catalytic activity">
    <reaction evidence="1">
        <text>D-glucose 6-phosphate = 1D-myo-inositol 3-phosphate</text>
        <dbReference type="Rhea" id="RHEA:10716"/>
        <dbReference type="ChEBI" id="CHEBI:58401"/>
        <dbReference type="ChEBI" id="CHEBI:61548"/>
        <dbReference type="EC" id="5.5.1.4"/>
    </reaction>
</comment>
<keyword evidence="14" id="KW-1208">Phospholipid metabolism</keyword>
<gene>
    <name evidence="18" type="ORF">DMC30DRAFT_438858</name>
</gene>
<keyword evidence="13" id="KW-0413">Isomerase</keyword>
<name>A0A5C5FUM1_9BASI</name>
<dbReference type="FunFam" id="3.40.50.720:FF:000907">
    <property type="entry name" value="Probable myo-inositol 1-phosphate synthase (MIPS)"/>
    <property type="match status" value="1"/>
</dbReference>
<dbReference type="InterPro" id="IPR036291">
    <property type="entry name" value="NAD(P)-bd_dom_sf"/>
</dbReference>
<evidence type="ECO:0000256" key="2">
    <source>
        <dbReference type="ARBA" id="ARBA00001911"/>
    </source>
</evidence>
<organism evidence="18 19">
    <name type="scientific">Rhodotorula diobovata</name>
    <dbReference type="NCBI Taxonomy" id="5288"/>
    <lineage>
        <taxon>Eukaryota</taxon>
        <taxon>Fungi</taxon>
        <taxon>Dikarya</taxon>
        <taxon>Basidiomycota</taxon>
        <taxon>Pucciniomycotina</taxon>
        <taxon>Microbotryomycetes</taxon>
        <taxon>Sporidiobolales</taxon>
        <taxon>Sporidiobolaceae</taxon>
        <taxon>Rhodotorula</taxon>
    </lineage>
</organism>
<dbReference type="STRING" id="5288.A0A5C5FUM1"/>
<dbReference type="AlphaFoldDB" id="A0A5C5FUM1"/>
<comment type="pathway">
    <text evidence="4">Polyol metabolism; myo-inositol biosynthesis; myo-inositol from D-glucose 6-phosphate: step 1/2.</text>
</comment>
<dbReference type="InterPro" id="IPR002587">
    <property type="entry name" value="Myo-inos-1-P_Synthase"/>
</dbReference>
<evidence type="ECO:0000256" key="10">
    <source>
        <dbReference type="ARBA" id="ARBA00023027"/>
    </source>
</evidence>
<evidence type="ECO:0000256" key="13">
    <source>
        <dbReference type="ARBA" id="ARBA00023235"/>
    </source>
</evidence>
<evidence type="ECO:0000256" key="6">
    <source>
        <dbReference type="ARBA" id="ARBA00012125"/>
    </source>
</evidence>
<protein>
    <recommendedName>
        <fullName evidence="16">Inositol-3-phosphate synthase</fullName>
        <ecNumber evidence="6">5.5.1.4</ecNumber>
    </recommendedName>
    <alternativeName>
        <fullName evidence="15">Myo-inositol 1-phosphate synthase</fullName>
    </alternativeName>
</protein>
<keyword evidence="10" id="KW-0520">NAD</keyword>
<dbReference type="InterPro" id="IPR013021">
    <property type="entry name" value="Myo-inos-1-P_Synthase_GAPDH"/>
</dbReference>
<keyword evidence="9" id="KW-0398">Inositol biosynthesis</keyword>
<evidence type="ECO:0000259" key="17">
    <source>
        <dbReference type="Pfam" id="PF01658"/>
    </source>
</evidence>
<dbReference type="Pfam" id="PF01658">
    <property type="entry name" value="Inos-1-P_synth"/>
    <property type="match status" value="1"/>
</dbReference>
<evidence type="ECO:0000256" key="9">
    <source>
        <dbReference type="ARBA" id="ARBA00022550"/>
    </source>
</evidence>
<comment type="cofactor">
    <cofactor evidence="2">
        <name>NAD(+)</name>
        <dbReference type="ChEBI" id="CHEBI:57540"/>
    </cofactor>
</comment>
<dbReference type="GO" id="GO:0004512">
    <property type="term" value="F:inositol-3-phosphate synthase activity"/>
    <property type="evidence" value="ECO:0007669"/>
    <property type="project" value="UniProtKB-EC"/>
</dbReference>
<dbReference type="SUPFAM" id="SSF51735">
    <property type="entry name" value="NAD(P)-binding Rossmann-fold domains"/>
    <property type="match status" value="1"/>
</dbReference>
<reference evidence="18 19" key="1">
    <citation type="submission" date="2019-03" db="EMBL/GenBank/DDBJ databases">
        <title>Rhodosporidium diobovatum UCD-FST 08-225 genome sequencing, assembly, and annotation.</title>
        <authorList>
            <person name="Fakankun I.U."/>
            <person name="Fristensky B."/>
            <person name="Levin D.B."/>
        </authorList>
    </citation>
    <scope>NUCLEOTIDE SEQUENCE [LARGE SCALE GENOMIC DNA]</scope>
    <source>
        <strain evidence="18 19">UCD-FST 08-225</strain>
    </source>
</reference>
<dbReference type="GO" id="GO:0008654">
    <property type="term" value="P:phospholipid biosynthetic process"/>
    <property type="evidence" value="ECO:0007669"/>
    <property type="project" value="UniProtKB-KW"/>
</dbReference>
<evidence type="ECO:0000256" key="12">
    <source>
        <dbReference type="ARBA" id="ARBA00023209"/>
    </source>
</evidence>
<keyword evidence="7" id="KW-0963">Cytoplasm</keyword>
<comment type="caution">
    <text evidence="18">The sequence shown here is derived from an EMBL/GenBank/DDBJ whole genome shotgun (WGS) entry which is preliminary data.</text>
</comment>
<evidence type="ECO:0000256" key="14">
    <source>
        <dbReference type="ARBA" id="ARBA00023264"/>
    </source>
</evidence>
<dbReference type="SUPFAM" id="SSF55347">
    <property type="entry name" value="Glyceraldehyde-3-phosphate dehydrogenase-like, C-terminal domain"/>
    <property type="match status" value="1"/>
</dbReference>
<evidence type="ECO:0000256" key="11">
    <source>
        <dbReference type="ARBA" id="ARBA00023098"/>
    </source>
</evidence>
<dbReference type="Gene3D" id="3.40.50.720">
    <property type="entry name" value="NAD(P)-binding Rossmann-like Domain"/>
    <property type="match status" value="2"/>
</dbReference>
<feature type="domain" description="Myo-inositol-1-phosphate synthase GAPDH-like" evidence="17">
    <location>
        <begin position="353"/>
        <end position="483"/>
    </location>
</feature>
<dbReference type="Proteomes" id="UP000311382">
    <property type="component" value="Unassembled WGS sequence"/>
</dbReference>
<evidence type="ECO:0000256" key="4">
    <source>
        <dbReference type="ARBA" id="ARBA00005117"/>
    </source>
</evidence>
<dbReference type="Pfam" id="PF07994">
    <property type="entry name" value="NAD_binding_5"/>
    <property type="match status" value="1"/>
</dbReference>
<evidence type="ECO:0000256" key="7">
    <source>
        <dbReference type="ARBA" id="ARBA00022490"/>
    </source>
</evidence>
<dbReference type="FunFam" id="3.40.50.720:FF:000334">
    <property type="entry name" value="Inositol-3-phosphate synthase"/>
    <property type="match status" value="1"/>
</dbReference>
<comment type="subcellular location">
    <subcellularLocation>
        <location evidence="3">Cytoplasm</location>
    </subcellularLocation>
</comment>
<evidence type="ECO:0000256" key="16">
    <source>
        <dbReference type="ARBA" id="ARBA00070063"/>
    </source>
</evidence>
<keyword evidence="12" id="KW-0594">Phospholipid biosynthesis</keyword>
<evidence type="ECO:0000256" key="15">
    <source>
        <dbReference type="ARBA" id="ARBA00032949"/>
    </source>
</evidence>
<keyword evidence="11" id="KW-0443">Lipid metabolism</keyword>
<keyword evidence="19" id="KW-1185">Reference proteome</keyword>
<evidence type="ECO:0000256" key="5">
    <source>
        <dbReference type="ARBA" id="ARBA00010813"/>
    </source>
</evidence>
<dbReference type="PIRSF" id="PIRSF015578">
    <property type="entry name" value="Myoinos-ppht_syn"/>
    <property type="match status" value="1"/>
</dbReference>
<dbReference type="OrthoDB" id="2887at2759"/>
<accession>A0A5C5FUM1</accession>
<dbReference type="GO" id="GO:0006021">
    <property type="term" value="P:inositol biosynthetic process"/>
    <property type="evidence" value="ECO:0007669"/>
    <property type="project" value="UniProtKB-UniPathway"/>
</dbReference>
<proteinExistence type="inferred from homology"/>
<keyword evidence="8" id="KW-0444">Lipid biosynthesis</keyword>
<dbReference type="EMBL" id="SOZI01000063">
    <property type="protein sequence ID" value="TNY20587.1"/>
    <property type="molecule type" value="Genomic_DNA"/>
</dbReference>
<evidence type="ECO:0000313" key="19">
    <source>
        <dbReference type="Proteomes" id="UP000311382"/>
    </source>
</evidence>
<evidence type="ECO:0000256" key="8">
    <source>
        <dbReference type="ARBA" id="ARBA00022516"/>
    </source>
</evidence>
<dbReference type="UniPathway" id="UPA00823">
    <property type="reaction ID" value="UER00787"/>
</dbReference>
<dbReference type="PANTHER" id="PTHR11510">
    <property type="entry name" value="MYO-INOSITOL-1 PHOSPHATE SYNTHASE"/>
    <property type="match status" value="1"/>
</dbReference>
<dbReference type="GO" id="GO:0005737">
    <property type="term" value="C:cytoplasm"/>
    <property type="evidence" value="ECO:0007669"/>
    <property type="project" value="UniProtKB-SubCell"/>
</dbReference>
<evidence type="ECO:0000256" key="1">
    <source>
        <dbReference type="ARBA" id="ARBA00000113"/>
    </source>
</evidence>